<organism evidence="1">
    <name type="scientific">Arion vulgaris</name>
    <dbReference type="NCBI Taxonomy" id="1028688"/>
    <lineage>
        <taxon>Eukaryota</taxon>
        <taxon>Metazoa</taxon>
        <taxon>Spiralia</taxon>
        <taxon>Lophotrochozoa</taxon>
        <taxon>Mollusca</taxon>
        <taxon>Gastropoda</taxon>
        <taxon>Heterobranchia</taxon>
        <taxon>Euthyneura</taxon>
        <taxon>Panpulmonata</taxon>
        <taxon>Eupulmonata</taxon>
        <taxon>Stylommatophora</taxon>
        <taxon>Helicina</taxon>
        <taxon>Arionoidea</taxon>
        <taxon>Arionidae</taxon>
        <taxon>Arion</taxon>
    </lineage>
</organism>
<evidence type="ECO:0000313" key="1">
    <source>
        <dbReference type="EMBL" id="CEK68065.1"/>
    </source>
</evidence>
<name>A0A0B6ZK00_9EUPU</name>
<reference evidence="1" key="1">
    <citation type="submission" date="2014-12" db="EMBL/GenBank/DDBJ databases">
        <title>Insight into the proteome of Arion vulgaris.</title>
        <authorList>
            <person name="Aradska J."/>
            <person name="Bulat T."/>
            <person name="Smidak R."/>
            <person name="Sarate P."/>
            <person name="Gangsoo J."/>
            <person name="Sialana F."/>
            <person name="Bilban M."/>
            <person name="Lubec G."/>
        </authorList>
    </citation>
    <scope>NUCLEOTIDE SEQUENCE</scope>
    <source>
        <tissue evidence="1">Skin</tissue>
    </source>
</reference>
<dbReference type="EMBL" id="HACG01021200">
    <property type="protein sequence ID" value="CEK68065.1"/>
    <property type="molecule type" value="Transcribed_RNA"/>
</dbReference>
<feature type="non-terminal residue" evidence="1">
    <location>
        <position position="126"/>
    </location>
</feature>
<accession>A0A0B6ZK00</accession>
<sequence>GREHFRIPELLLLEEEKYELYSRGHCFLVLNNPLPRNVFIHLLTLKNKIETLRQDMEKCREEKCESSRQLIKERASLLLNHVGNITQEKAIKLRTLYKQLLDCQEYIRSVIGSDGLTQLPLFYSYI</sequence>
<gene>
    <name evidence="1" type="primary">ORF64939</name>
</gene>
<dbReference type="AlphaFoldDB" id="A0A0B6ZK00"/>
<proteinExistence type="predicted"/>
<protein>
    <submittedName>
        <fullName evidence="1">Uncharacterized protein</fullName>
    </submittedName>
</protein>
<feature type="non-terminal residue" evidence="1">
    <location>
        <position position="1"/>
    </location>
</feature>